<evidence type="ECO:0000256" key="1">
    <source>
        <dbReference type="ARBA" id="ARBA00004413"/>
    </source>
</evidence>
<dbReference type="Proteomes" id="UP001304683">
    <property type="component" value="Chromosome"/>
</dbReference>
<keyword evidence="9" id="KW-1185">Reference proteome</keyword>
<evidence type="ECO:0000313" key="9">
    <source>
        <dbReference type="Proteomes" id="UP001304683"/>
    </source>
</evidence>
<gene>
    <name evidence="8" type="ORF">Q5761_04895</name>
</gene>
<dbReference type="InterPro" id="IPR027417">
    <property type="entry name" value="P-loop_NTPase"/>
</dbReference>
<feature type="region of interest" description="Disordered" evidence="6">
    <location>
        <begin position="164"/>
        <end position="196"/>
    </location>
</feature>
<keyword evidence="5" id="KW-0472">Membrane</keyword>
<evidence type="ECO:0000256" key="4">
    <source>
        <dbReference type="ARBA" id="ARBA00023134"/>
    </source>
</evidence>
<evidence type="ECO:0000259" key="7">
    <source>
        <dbReference type="SMART" id="SM00962"/>
    </source>
</evidence>
<feature type="region of interest" description="Disordered" evidence="6">
    <location>
        <begin position="82"/>
        <end position="151"/>
    </location>
</feature>
<evidence type="ECO:0000256" key="3">
    <source>
        <dbReference type="ARBA" id="ARBA00022741"/>
    </source>
</evidence>
<dbReference type="PANTHER" id="PTHR43134">
    <property type="entry name" value="SIGNAL RECOGNITION PARTICLE RECEPTOR SUBUNIT ALPHA"/>
    <property type="match status" value="1"/>
</dbReference>
<proteinExistence type="inferred from homology"/>
<evidence type="ECO:0000256" key="5">
    <source>
        <dbReference type="ARBA" id="ARBA00023136"/>
    </source>
</evidence>
<dbReference type="SMART" id="SM00962">
    <property type="entry name" value="SRP54"/>
    <property type="match status" value="1"/>
</dbReference>
<name>A0ABZ0QRR2_9FIRM</name>
<comment type="subcellular location">
    <subcellularLocation>
        <location evidence="1">Cell membrane</location>
        <topology evidence="1">Peripheral membrane protein</topology>
        <orientation evidence="1">Cytoplasmic side</orientation>
    </subcellularLocation>
</comment>
<dbReference type="SUPFAM" id="SSF52540">
    <property type="entry name" value="P-loop containing nucleoside triphosphate hydrolases"/>
    <property type="match status" value="1"/>
</dbReference>
<evidence type="ECO:0000313" key="8">
    <source>
        <dbReference type="EMBL" id="WPD19984.1"/>
    </source>
</evidence>
<feature type="compositionally biased region" description="Low complexity" evidence="6">
    <location>
        <begin position="124"/>
        <end position="147"/>
    </location>
</feature>
<reference evidence="8 9" key="1">
    <citation type="submission" date="2023-08" db="EMBL/GenBank/DDBJ databases">
        <title>Genome sequence of Thermaerobacter compostii strain Ins1, a spore-forming filamentous bacterium isolated from a deep geothermal reservoir.</title>
        <authorList>
            <person name="Bregnard D."/>
            <person name="Gonzalez D."/>
            <person name="Junier P."/>
        </authorList>
    </citation>
    <scope>NUCLEOTIDE SEQUENCE [LARGE SCALE GENOMIC DNA]</scope>
    <source>
        <strain evidence="8 9">Ins1</strain>
    </source>
</reference>
<dbReference type="Gene3D" id="3.40.50.300">
    <property type="entry name" value="P-loop containing nucleotide triphosphate hydrolases"/>
    <property type="match status" value="1"/>
</dbReference>
<feature type="domain" description="SRP54-type proteins GTP-binding" evidence="7">
    <location>
        <begin position="207"/>
        <end position="412"/>
    </location>
</feature>
<keyword evidence="3" id="KW-0547">Nucleotide-binding</keyword>
<feature type="compositionally biased region" description="Low complexity" evidence="6">
    <location>
        <begin position="167"/>
        <end position="196"/>
    </location>
</feature>
<keyword evidence="4" id="KW-0342">GTP-binding</keyword>
<dbReference type="InterPro" id="IPR000897">
    <property type="entry name" value="SRP54_GTPase_dom"/>
</dbReference>
<comment type="similarity">
    <text evidence="2">Belongs to the GTP-binding SRP family.</text>
</comment>
<accession>A0ABZ0QRR2</accession>
<dbReference type="Pfam" id="PF00448">
    <property type="entry name" value="SRP54"/>
    <property type="match status" value="1"/>
</dbReference>
<protein>
    <recommendedName>
        <fullName evidence="7">SRP54-type proteins GTP-binding domain-containing protein</fullName>
    </recommendedName>
</protein>
<dbReference type="PANTHER" id="PTHR43134:SF3">
    <property type="entry name" value="FLAGELLAR BIOSYNTHESIS PROTEIN FLHF"/>
    <property type="match status" value="1"/>
</dbReference>
<evidence type="ECO:0000256" key="6">
    <source>
        <dbReference type="SAM" id="MobiDB-lite"/>
    </source>
</evidence>
<dbReference type="RefSeq" id="WP_318751402.1">
    <property type="nucleotide sequence ID" value="NZ_CP132508.1"/>
</dbReference>
<evidence type="ECO:0000256" key="2">
    <source>
        <dbReference type="ARBA" id="ARBA00008531"/>
    </source>
</evidence>
<dbReference type="EMBL" id="CP132508">
    <property type="protein sequence ID" value="WPD19984.1"/>
    <property type="molecule type" value="Genomic_DNA"/>
</dbReference>
<sequence length="437" mass="43369">MRIKRFRAPDMRTALELVRAEMGRDAVILQSRAVRGRGLLGWLGRGRRWVEVTAAWDGDGPRAGLSAGWDRAAAAGFGAGRPAAGGVGRPPNVAAGGDAGGWDEPAAAVQSGEGGDRGRGGAAGAPPARPAAAGAPAAVAAPSPQGALPAALPDGRARRLDVTVGEGPLLPSPAAAGRAAGPRGQAPAPAGTRAASPVLPPPAPPLAGTVVVVGPTGAGKTTVVVNLAARAVLDEGREVALLAADTYRLGATRALASYAELLGLPLEVAYAPGEVAAWANRQGEHGGAAEGEQADAQVAGGEGGVRALVDTAGRNLLLPEVAAELAAVVAAARPDRVLLVVPATLAPAEAAAVVAAGRRLGATDLVLTKLDECLDPAAALARAAGWGLPLARVGLGQRVPEDLVPGTPEALGPWLAHARRRHRGGGGLHGHDADRVG</sequence>
<organism evidence="8 9">
    <name type="scientific">Thermaerobacter composti</name>
    <dbReference type="NCBI Taxonomy" id="554949"/>
    <lineage>
        <taxon>Bacteria</taxon>
        <taxon>Bacillati</taxon>
        <taxon>Bacillota</taxon>
        <taxon>Clostridia</taxon>
        <taxon>Eubacteriales</taxon>
        <taxon>Clostridiales Family XVII. Incertae Sedis</taxon>
        <taxon>Thermaerobacter</taxon>
    </lineage>
</organism>